<proteinExistence type="predicted"/>
<dbReference type="AlphaFoldDB" id="A0A0H5QN17"/>
<dbReference type="EMBL" id="HACM01003148">
    <property type="protein sequence ID" value="CRZ03590.1"/>
    <property type="molecule type" value="Transcribed_RNA"/>
</dbReference>
<evidence type="ECO:0000256" key="1">
    <source>
        <dbReference type="SAM" id="MobiDB-lite"/>
    </source>
</evidence>
<name>A0A0H5QN17_9EUKA</name>
<feature type="non-terminal residue" evidence="2">
    <location>
        <position position="1"/>
    </location>
</feature>
<feature type="non-terminal residue" evidence="2">
    <location>
        <position position="116"/>
    </location>
</feature>
<accession>A0A0H5QN17</accession>
<sequence>SHDYPFSSITGTFQGHQRIHEVSSKILGDLDQAFEKWNRSMSAVDSGGDISTNPNVSGSLYIKSDCCPVLPSTSFNKFQLENELLRERPPAVRLHDTMRSTKSNIKTDFPTGRSAH</sequence>
<reference evidence="2" key="1">
    <citation type="submission" date="2015-04" db="EMBL/GenBank/DDBJ databases">
        <title>The genome sequence of the plant pathogenic Rhizarian Plasmodiophora brassicae reveals insights in its biotrophic life cycle and the origin of chitin synthesis.</title>
        <authorList>
            <person name="Schwelm A."/>
            <person name="Fogelqvist J."/>
            <person name="Knaust A."/>
            <person name="Julke S."/>
            <person name="Lilja T."/>
            <person name="Dhandapani V."/>
            <person name="Bonilla-Rosso G."/>
            <person name="Karlsson M."/>
            <person name="Shevchenko A."/>
            <person name="Choi S.R."/>
            <person name="Kim H.G."/>
            <person name="Park J.Y."/>
            <person name="Lim Y.P."/>
            <person name="Ludwig-Muller J."/>
            <person name="Dixelius C."/>
        </authorList>
    </citation>
    <scope>NUCLEOTIDE SEQUENCE</scope>
    <source>
        <tissue evidence="2">Potato root galls</tissue>
    </source>
</reference>
<organism evidence="2">
    <name type="scientific">Spongospora subterranea</name>
    <dbReference type="NCBI Taxonomy" id="70186"/>
    <lineage>
        <taxon>Eukaryota</taxon>
        <taxon>Sar</taxon>
        <taxon>Rhizaria</taxon>
        <taxon>Endomyxa</taxon>
        <taxon>Phytomyxea</taxon>
        <taxon>Plasmodiophorida</taxon>
        <taxon>Plasmodiophoridae</taxon>
        <taxon>Spongospora</taxon>
    </lineage>
</organism>
<feature type="compositionally biased region" description="Basic and acidic residues" evidence="1">
    <location>
        <begin position="88"/>
        <end position="99"/>
    </location>
</feature>
<feature type="region of interest" description="Disordered" evidence="1">
    <location>
        <begin position="88"/>
        <end position="116"/>
    </location>
</feature>
<evidence type="ECO:0000313" key="2">
    <source>
        <dbReference type="EMBL" id="CRZ03590.1"/>
    </source>
</evidence>
<protein>
    <submittedName>
        <fullName evidence="2">Uncharacterized protein</fullName>
    </submittedName>
</protein>